<dbReference type="GO" id="GO:0005576">
    <property type="term" value="C:extracellular region"/>
    <property type="evidence" value="ECO:0007669"/>
    <property type="project" value="UniProtKB-SubCell"/>
</dbReference>
<dbReference type="InterPro" id="IPR010264">
    <property type="entry name" value="Self-incomp_S1"/>
</dbReference>
<evidence type="ECO:0000256" key="6">
    <source>
        <dbReference type="RuleBase" id="RU367044"/>
    </source>
</evidence>
<evidence type="ECO:0000256" key="4">
    <source>
        <dbReference type="ARBA" id="ARBA00022525"/>
    </source>
</evidence>
<name>A0AAW1MUE4_SAPOF</name>
<dbReference type="Pfam" id="PF05938">
    <property type="entry name" value="Self-incomp_S1"/>
    <property type="match status" value="1"/>
</dbReference>
<dbReference type="AlphaFoldDB" id="A0AAW1MUE4"/>
<keyword evidence="4 6" id="KW-0964">Secreted</keyword>
<proteinExistence type="inferred from homology"/>
<keyword evidence="5 6" id="KW-0732">Signal</keyword>
<accession>A0AAW1MUE4</accession>
<evidence type="ECO:0000256" key="2">
    <source>
        <dbReference type="ARBA" id="ARBA00005581"/>
    </source>
</evidence>
<dbReference type="Proteomes" id="UP001443914">
    <property type="component" value="Unassembled WGS sequence"/>
</dbReference>
<evidence type="ECO:0000313" key="8">
    <source>
        <dbReference type="Proteomes" id="UP001443914"/>
    </source>
</evidence>
<dbReference type="PANTHER" id="PTHR31232">
    <property type="match status" value="1"/>
</dbReference>
<evidence type="ECO:0000313" key="7">
    <source>
        <dbReference type="EMBL" id="KAK9748539.1"/>
    </source>
</evidence>
<comment type="caution">
    <text evidence="7">The sequence shown here is derived from an EMBL/GenBank/DDBJ whole genome shotgun (WGS) entry which is preliminary data.</text>
</comment>
<protein>
    <recommendedName>
        <fullName evidence="6">S-protein homolog</fullName>
    </recommendedName>
</protein>
<evidence type="ECO:0000256" key="3">
    <source>
        <dbReference type="ARBA" id="ARBA00022471"/>
    </source>
</evidence>
<dbReference type="GO" id="GO:0060320">
    <property type="term" value="P:rejection of self pollen"/>
    <property type="evidence" value="ECO:0007669"/>
    <property type="project" value="UniProtKB-KW"/>
</dbReference>
<dbReference type="PANTHER" id="PTHR31232:SF43">
    <property type="entry name" value="S-PROTEIN HOMOLOG 29-RELATED"/>
    <property type="match status" value="1"/>
</dbReference>
<keyword evidence="3 6" id="KW-0713">Self-incompatibility</keyword>
<comment type="similarity">
    <text evidence="2 6">Belongs to the plant self-incompatibility (S1) protein family.</text>
</comment>
<keyword evidence="8" id="KW-1185">Reference proteome</keyword>
<comment type="subcellular location">
    <subcellularLocation>
        <location evidence="1 6">Secreted</location>
    </subcellularLocation>
</comment>
<feature type="signal peptide" evidence="6">
    <location>
        <begin position="1"/>
        <end position="21"/>
    </location>
</feature>
<evidence type="ECO:0000256" key="1">
    <source>
        <dbReference type="ARBA" id="ARBA00004613"/>
    </source>
</evidence>
<evidence type="ECO:0000256" key="5">
    <source>
        <dbReference type="ARBA" id="ARBA00022729"/>
    </source>
</evidence>
<feature type="chain" id="PRO_5043096577" description="S-protein homolog" evidence="6">
    <location>
        <begin position="22"/>
        <end position="140"/>
    </location>
</feature>
<sequence length="140" mass="16038">MSKIALVFVLTLALIGKHAEGLFGFGKVEVTIFNGLDIGNELIIHCKSKHHDLGTHYISGGGEYYTFTVHKSIFDNTLYFCGFTFDNELHWFDIYVQVRDAADERTCRDGCLWTIEESGPCAHTRSRTGFLNHCYRWNEH</sequence>
<dbReference type="EMBL" id="JBDFQZ010000002">
    <property type="protein sequence ID" value="KAK9748539.1"/>
    <property type="molecule type" value="Genomic_DNA"/>
</dbReference>
<organism evidence="7 8">
    <name type="scientific">Saponaria officinalis</name>
    <name type="common">Common soapwort</name>
    <name type="synonym">Lychnis saponaria</name>
    <dbReference type="NCBI Taxonomy" id="3572"/>
    <lineage>
        <taxon>Eukaryota</taxon>
        <taxon>Viridiplantae</taxon>
        <taxon>Streptophyta</taxon>
        <taxon>Embryophyta</taxon>
        <taxon>Tracheophyta</taxon>
        <taxon>Spermatophyta</taxon>
        <taxon>Magnoliopsida</taxon>
        <taxon>eudicotyledons</taxon>
        <taxon>Gunneridae</taxon>
        <taxon>Pentapetalae</taxon>
        <taxon>Caryophyllales</taxon>
        <taxon>Caryophyllaceae</taxon>
        <taxon>Caryophylleae</taxon>
        <taxon>Saponaria</taxon>
    </lineage>
</organism>
<reference evidence="7" key="1">
    <citation type="submission" date="2024-03" db="EMBL/GenBank/DDBJ databases">
        <title>WGS assembly of Saponaria officinalis var. Norfolk2.</title>
        <authorList>
            <person name="Jenkins J."/>
            <person name="Shu S."/>
            <person name="Grimwood J."/>
            <person name="Barry K."/>
            <person name="Goodstein D."/>
            <person name="Schmutz J."/>
            <person name="Leebens-Mack J."/>
            <person name="Osbourn A."/>
        </authorList>
    </citation>
    <scope>NUCLEOTIDE SEQUENCE [LARGE SCALE GENOMIC DNA]</scope>
    <source>
        <strain evidence="7">JIC</strain>
    </source>
</reference>
<gene>
    <name evidence="7" type="ORF">RND81_02G065100</name>
</gene>